<dbReference type="EMBL" id="CAXAMM010038931">
    <property type="protein sequence ID" value="CAK9082209.1"/>
    <property type="molecule type" value="Genomic_DNA"/>
</dbReference>
<organism evidence="2 3">
    <name type="scientific">Durusdinium trenchii</name>
    <dbReference type="NCBI Taxonomy" id="1381693"/>
    <lineage>
        <taxon>Eukaryota</taxon>
        <taxon>Sar</taxon>
        <taxon>Alveolata</taxon>
        <taxon>Dinophyceae</taxon>
        <taxon>Suessiales</taxon>
        <taxon>Symbiodiniaceae</taxon>
        <taxon>Durusdinium</taxon>
    </lineage>
</organism>
<feature type="compositionally biased region" description="Basic and acidic residues" evidence="1">
    <location>
        <begin position="194"/>
        <end position="211"/>
    </location>
</feature>
<feature type="compositionally biased region" description="Basic and acidic residues" evidence="1">
    <location>
        <begin position="218"/>
        <end position="229"/>
    </location>
</feature>
<feature type="compositionally biased region" description="Basic and acidic residues" evidence="1">
    <location>
        <begin position="236"/>
        <end position="247"/>
    </location>
</feature>
<accession>A0ABP0Q5E5</accession>
<feature type="compositionally biased region" description="Basic and acidic residues" evidence="1">
    <location>
        <begin position="166"/>
        <end position="185"/>
    </location>
</feature>
<feature type="compositionally biased region" description="Gly residues" evidence="1">
    <location>
        <begin position="265"/>
        <end position="276"/>
    </location>
</feature>
<feature type="non-terminal residue" evidence="2">
    <location>
        <position position="340"/>
    </location>
</feature>
<gene>
    <name evidence="2" type="ORF">SCF082_LOCUS39086</name>
</gene>
<protein>
    <submittedName>
        <fullName evidence="2">Uncharacterized protein</fullName>
    </submittedName>
</protein>
<sequence>ASQVEHQRPNLVNIREALQEAPGCVLEEVRTVGVSEAFQLKEYHNMAKSQAANGAALVAQSHLIQKLMGLNDTLLFNYEDLKECFGQVCKDFPQLKMSFPVEMRPVLSGKLAEELLDLQPPKTPHGLKDEALQASPVPCRKKNLKENMNTFKKPAASMKRPAGSPDKNKKVVVKDKKKDKLENDGWKAMQAAELMREKGGKGEKGKGEEGGKGTGQGEKGKGEKGEEGGKGTGQGEKGEGEKGEEAGKGSGEQVGKGGKAEKATGWGGKKGGGQPGSGAASPAASSVKGGGGFSKETQPKPYNQSQGGVHSNAFRERMRTLHYEVAPEVPFNVFQEHFAE</sequence>
<evidence type="ECO:0000313" key="2">
    <source>
        <dbReference type="EMBL" id="CAK9082209.1"/>
    </source>
</evidence>
<keyword evidence="3" id="KW-1185">Reference proteome</keyword>
<proteinExistence type="predicted"/>
<feature type="compositionally biased region" description="Polar residues" evidence="1">
    <location>
        <begin position="300"/>
        <end position="309"/>
    </location>
</feature>
<evidence type="ECO:0000256" key="1">
    <source>
        <dbReference type="SAM" id="MobiDB-lite"/>
    </source>
</evidence>
<evidence type="ECO:0000313" key="3">
    <source>
        <dbReference type="Proteomes" id="UP001642464"/>
    </source>
</evidence>
<feature type="compositionally biased region" description="Gly residues" evidence="1">
    <location>
        <begin position="248"/>
        <end position="257"/>
    </location>
</feature>
<name>A0ABP0Q5E5_9DINO</name>
<reference evidence="2 3" key="1">
    <citation type="submission" date="2024-02" db="EMBL/GenBank/DDBJ databases">
        <authorList>
            <person name="Chen Y."/>
            <person name="Shah S."/>
            <person name="Dougan E. K."/>
            <person name="Thang M."/>
            <person name="Chan C."/>
        </authorList>
    </citation>
    <scope>NUCLEOTIDE SEQUENCE [LARGE SCALE GENOMIC DNA]</scope>
</reference>
<feature type="non-terminal residue" evidence="2">
    <location>
        <position position="1"/>
    </location>
</feature>
<feature type="region of interest" description="Disordered" evidence="1">
    <location>
        <begin position="149"/>
        <end position="313"/>
    </location>
</feature>
<feature type="compositionally biased region" description="Low complexity" evidence="1">
    <location>
        <begin position="277"/>
        <end position="287"/>
    </location>
</feature>
<dbReference type="Proteomes" id="UP001642464">
    <property type="component" value="Unassembled WGS sequence"/>
</dbReference>
<comment type="caution">
    <text evidence="2">The sequence shown here is derived from an EMBL/GenBank/DDBJ whole genome shotgun (WGS) entry which is preliminary data.</text>
</comment>